<gene>
    <name evidence="2" type="ORF">VSH64_33585</name>
</gene>
<keyword evidence="1" id="KW-0472">Membrane</keyword>
<sequence>MVATPLLTVLLTAGLFTILLGAVLIAMAQRTRALLTVLLTAELAATLLALARRTHAQVPVLLATVLIATLLAAALLASALITFARTPRPLNRHPRHRRRHAQLLRRLVGRHLLPPPLRRGLLALPLLLPLAWSSLVLRSLLRPLAFSAALLLLLSLTLLQPLRPALLLPAGLSRQGTRALRTAGLILTRPLRPRPFATRTPGLPVLPTRLFLVLRPLAVGTALRLSLLPRPRPRPLALLLGLPTGALLLAVLILRLVLRPTRPGLALLLQPTLLLALLSEQRAPLALLRLSRSLALLR</sequence>
<name>A0ABZ1I0M7_9PSEU</name>
<proteinExistence type="predicted"/>
<accession>A0ABZ1I0M7</accession>
<organism evidence="2 3">
    <name type="scientific">Amycolatopsis rhabdoformis</name>
    <dbReference type="NCBI Taxonomy" id="1448059"/>
    <lineage>
        <taxon>Bacteria</taxon>
        <taxon>Bacillati</taxon>
        <taxon>Actinomycetota</taxon>
        <taxon>Actinomycetes</taxon>
        <taxon>Pseudonocardiales</taxon>
        <taxon>Pseudonocardiaceae</taxon>
        <taxon>Amycolatopsis</taxon>
    </lineage>
</organism>
<evidence type="ECO:0000256" key="1">
    <source>
        <dbReference type="SAM" id="Phobius"/>
    </source>
</evidence>
<feature type="transmembrane region" description="Helical" evidence="1">
    <location>
        <begin position="143"/>
        <end position="159"/>
    </location>
</feature>
<reference evidence="2 3" key="1">
    <citation type="journal article" date="2015" name="Int. J. Syst. Evol. Microbiol.">
        <title>Amycolatopsis rhabdoformis sp. nov., an actinomycete isolated from a tropical forest soil.</title>
        <authorList>
            <person name="Souza W.R."/>
            <person name="Silva R.E."/>
            <person name="Goodfellow M."/>
            <person name="Busarakam K."/>
            <person name="Figueiro F.S."/>
            <person name="Ferreira D."/>
            <person name="Rodrigues-Filho E."/>
            <person name="Moraes L.A.B."/>
            <person name="Zucchi T.D."/>
        </authorList>
    </citation>
    <scope>NUCLEOTIDE SEQUENCE [LARGE SCALE GENOMIC DNA]</scope>
    <source>
        <strain evidence="2 3">NCIMB 14900</strain>
    </source>
</reference>
<keyword evidence="1" id="KW-1133">Transmembrane helix</keyword>
<protein>
    <submittedName>
        <fullName evidence="2">Uncharacterized protein</fullName>
    </submittedName>
</protein>
<feature type="transmembrane region" description="Helical" evidence="1">
    <location>
        <begin position="236"/>
        <end position="258"/>
    </location>
</feature>
<dbReference type="EMBL" id="CP142149">
    <property type="protein sequence ID" value="WSE27755.1"/>
    <property type="molecule type" value="Genomic_DNA"/>
</dbReference>
<evidence type="ECO:0000313" key="2">
    <source>
        <dbReference type="EMBL" id="WSE27755.1"/>
    </source>
</evidence>
<dbReference type="Proteomes" id="UP001330812">
    <property type="component" value="Chromosome"/>
</dbReference>
<feature type="transmembrane region" description="Helical" evidence="1">
    <location>
        <begin position="58"/>
        <end position="83"/>
    </location>
</feature>
<evidence type="ECO:0000313" key="3">
    <source>
        <dbReference type="Proteomes" id="UP001330812"/>
    </source>
</evidence>
<dbReference type="RefSeq" id="WP_326566763.1">
    <property type="nucleotide sequence ID" value="NZ_CP142149.1"/>
</dbReference>
<feature type="transmembrane region" description="Helical" evidence="1">
    <location>
        <begin position="33"/>
        <end position="52"/>
    </location>
</feature>
<keyword evidence="3" id="KW-1185">Reference proteome</keyword>
<keyword evidence="1" id="KW-0812">Transmembrane</keyword>
<feature type="transmembrane region" description="Helical" evidence="1">
    <location>
        <begin position="6"/>
        <end position="26"/>
    </location>
</feature>